<keyword evidence="9" id="KW-1185">Reference proteome</keyword>
<evidence type="ECO:0000256" key="5">
    <source>
        <dbReference type="ARBA" id="ARBA00023242"/>
    </source>
</evidence>
<dbReference type="EMBL" id="ML122328">
    <property type="protein sequence ID" value="RPD53150.1"/>
    <property type="molecule type" value="Genomic_DNA"/>
</dbReference>
<accession>A0A5C2RPS1</accession>
<feature type="compositionally biased region" description="Polar residues" evidence="6">
    <location>
        <begin position="182"/>
        <end position="200"/>
    </location>
</feature>
<protein>
    <recommendedName>
        <fullName evidence="7">Zn(2)-C6 fungal-type domain-containing protein</fullName>
    </recommendedName>
</protein>
<evidence type="ECO:0000313" key="9">
    <source>
        <dbReference type="Proteomes" id="UP000313359"/>
    </source>
</evidence>
<feature type="compositionally biased region" description="Low complexity" evidence="6">
    <location>
        <begin position="217"/>
        <end position="227"/>
    </location>
</feature>
<feature type="compositionally biased region" description="Basic and acidic residues" evidence="6">
    <location>
        <begin position="163"/>
        <end position="176"/>
    </location>
</feature>
<feature type="region of interest" description="Disordered" evidence="6">
    <location>
        <begin position="127"/>
        <end position="227"/>
    </location>
</feature>
<dbReference type="PROSITE" id="PS50048">
    <property type="entry name" value="ZN2_CY6_FUNGAL_2"/>
    <property type="match status" value="1"/>
</dbReference>
<feature type="compositionally biased region" description="Polar residues" evidence="6">
    <location>
        <begin position="55"/>
        <end position="73"/>
    </location>
</feature>
<dbReference type="InterPro" id="IPR050815">
    <property type="entry name" value="TF_fung"/>
</dbReference>
<reference evidence="8" key="1">
    <citation type="journal article" date="2018" name="Genome Biol. Evol.">
        <title>Genomics and development of Lentinus tigrinus, a white-rot wood-decaying mushroom with dimorphic fruiting bodies.</title>
        <authorList>
            <person name="Wu B."/>
            <person name="Xu Z."/>
            <person name="Knudson A."/>
            <person name="Carlson A."/>
            <person name="Chen N."/>
            <person name="Kovaka S."/>
            <person name="LaButti K."/>
            <person name="Lipzen A."/>
            <person name="Pennachio C."/>
            <person name="Riley R."/>
            <person name="Schakwitz W."/>
            <person name="Umezawa K."/>
            <person name="Ohm R.A."/>
            <person name="Grigoriev I.V."/>
            <person name="Nagy L.G."/>
            <person name="Gibbons J."/>
            <person name="Hibbett D."/>
        </authorList>
    </citation>
    <scope>NUCLEOTIDE SEQUENCE [LARGE SCALE GENOMIC DNA]</scope>
    <source>
        <strain evidence="8">ALCF2SS1-6</strain>
    </source>
</reference>
<dbReference type="SUPFAM" id="SSF57701">
    <property type="entry name" value="Zn2/Cys6 DNA-binding domain"/>
    <property type="match status" value="1"/>
</dbReference>
<dbReference type="Gene3D" id="4.10.240.10">
    <property type="entry name" value="Zn(2)-C6 fungal-type DNA-binding domain"/>
    <property type="match status" value="1"/>
</dbReference>
<dbReference type="PANTHER" id="PTHR47338">
    <property type="entry name" value="ZN(II)2CYS6 TRANSCRIPTION FACTOR (EUROFUNG)-RELATED"/>
    <property type="match status" value="1"/>
</dbReference>
<feature type="region of interest" description="Disordered" evidence="6">
    <location>
        <begin position="1"/>
        <end position="89"/>
    </location>
</feature>
<evidence type="ECO:0000313" key="8">
    <source>
        <dbReference type="EMBL" id="RPD53150.1"/>
    </source>
</evidence>
<name>A0A5C2RPS1_9APHY</name>
<dbReference type="Pfam" id="PF00172">
    <property type="entry name" value="Zn_clus"/>
    <property type="match status" value="1"/>
</dbReference>
<dbReference type="GO" id="GO:0008270">
    <property type="term" value="F:zinc ion binding"/>
    <property type="evidence" value="ECO:0007669"/>
    <property type="project" value="InterPro"/>
</dbReference>
<dbReference type="SMART" id="SM00066">
    <property type="entry name" value="GAL4"/>
    <property type="match status" value="1"/>
</dbReference>
<evidence type="ECO:0000259" key="7">
    <source>
        <dbReference type="PROSITE" id="PS50048"/>
    </source>
</evidence>
<dbReference type="PANTHER" id="PTHR47338:SF5">
    <property type="entry name" value="ZN(II)2CYS6 TRANSCRIPTION FACTOR (EUROFUNG)"/>
    <property type="match status" value="1"/>
</dbReference>
<dbReference type="CDD" id="cd12148">
    <property type="entry name" value="fungal_TF_MHR"/>
    <property type="match status" value="1"/>
</dbReference>
<feature type="region of interest" description="Disordered" evidence="6">
    <location>
        <begin position="900"/>
        <end position="985"/>
    </location>
</feature>
<dbReference type="GO" id="GO:0005634">
    <property type="term" value="C:nucleus"/>
    <property type="evidence" value="ECO:0007669"/>
    <property type="project" value="UniProtKB-SubCell"/>
</dbReference>
<evidence type="ECO:0000256" key="3">
    <source>
        <dbReference type="ARBA" id="ARBA00023015"/>
    </source>
</evidence>
<gene>
    <name evidence="8" type="ORF">L227DRAFT_536335</name>
</gene>
<sequence>MPTTVTPPATTAPSVALSRSHSSASPASSSSLADALGPCPSGSSSRPAPAEGKQVVTSQPTQHVDTQDSSQSNKTREDLPSDQPLTTHGKPRERVYLACLQCRNRKVRCDGNKPECFNCVKRADPALGQCSYDPAPRRRGKDRTPGSRKLAPFVVKKTRTTRSRVEEEAKRKKAEAAARAASTTQPPTAVQPDLSSTTSVHVAPTHAPAVIQPGPSPSSLPSTYTSAPSRTTIIEDVGPYIFQPEIIGLHGWQSPEDEFHTQLPDLLGVSVDALMLARRIEEEEEVTESGSQRSSISTSPSVQFTRETWWDALLSFYASHPSRSWSSALHPYYGAPLTVAMREEATSQIAADLRSLFHVSLHWFSFIHVPRFFGSLFDPYRRQALQPSLVLALLALGTFFQSSELELGAKGRERALHLLDQAHATFQASLSSGWIDVGLVQTAWLLAMFEMQAHPKCATARTRSAFRTLDSLIRSLQLTTLDLSDPRAVTFAPGVVPIVPTTVPECPASFNTLSNPTLPLSESTRHLSIPQPDSVLPRTEGTSRSSQPQPNPTLVYDPQGRHNAYTYPPTRPRGEQPLQTASYDQSLVQWDCGCSAYSLVADWPLTEALTPAWRNMPMWPRDASEGEQQKEECRRLVWCSVILSVAHNTKTAAGTDQDQQHLWIKDPANYALLFPGESFAIENLGMPHIPASKNSVWALYMRTLFLWNACLRARANSNVSNADRAQFAMTAWLELDNVETAMDKHTCDIQSGFMLQMREVLFNTRMVVSNEFRRYIPEALTEHGQTLYRRKARRWMTHMLNLARAFRECQVISARGEPTENSRRCMLMYWFMSQMMRALGLWHADRSLMVALEVAKAFAPCVEFMMMIWPSPGQRKEYEGLRNWLVRSCQLAGVSPPERAIPPLSTGLAPPPGPTASSTARPAPRGFEPTAPLNTQSPLNPPHLHLEPDPSGAATLHVAGSYQPPQSQRFHPQPHLQPDFMPPFW</sequence>
<dbReference type="STRING" id="1328759.A0A5C2RPS1"/>
<evidence type="ECO:0000256" key="4">
    <source>
        <dbReference type="ARBA" id="ARBA00023163"/>
    </source>
</evidence>
<feature type="region of interest" description="Disordered" evidence="6">
    <location>
        <begin position="521"/>
        <end position="577"/>
    </location>
</feature>
<comment type="subcellular location">
    <subcellularLocation>
        <location evidence="1">Nucleus</location>
    </subcellularLocation>
</comment>
<evidence type="ECO:0000256" key="1">
    <source>
        <dbReference type="ARBA" id="ARBA00004123"/>
    </source>
</evidence>
<evidence type="ECO:0000256" key="2">
    <source>
        <dbReference type="ARBA" id="ARBA00022723"/>
    </source>
</evidence>
<feature type="domain" description="Zn(2)-C6 fungal-type" evidence="7">
    <location>
        <begin position="98"/>
        <end position="132"/>
    </location>
</feature>
<proteinExistence type="predicted"/>
<dbReference type="AlphaFoldDB" id="A0A5C2RPS1"/>
<keyword evidence="4" id="KW-0804">Transcription</keyword>
<dbReference type="OrthoDB" id="2123952at2759"/>
<evidence type="ECO:0000256" key="6">
    <source>
        <dbReference type="SAM" id="MobiDB-lite"/>
    </source>
</evidence>
<keyword evidence="2" id="KW-0479">Metal-binding</keyword>
<keyword evidence="3" id="KW-0805">Transcription regulation</keyword>
<dbReference type="InterPro" id="IPR036864">
    <property type="entry name" value="Zn2-C6_fun-type_DNA-bd_sf"/>
</dbReference>
<feature type="compositionally biased region" description="Low complexity" evidence="6">
    <location>
        <begin position="1"/>
        <end position="38"/>
    </location>
</feature>
<keyword evidence="5" id="KW-0539">Nucleus</keyword>
<dbReference type="CDD" id="cd00067">
    <property type="entry name" value="GAL4"/>
    <property type="match status" value="1"/>
</dbReference>
<dbReference type="Proteomes" id="UP000313359">
    <property type="component" value="Unassembled WGS sequence"/>
</dbReference>
<dbReference type="InterPro" id="IPR001138">
    <property type="entry name" value="Zn2Cys6_DnaBD"/>
</dbReference>
<organism evidence="8 9">
    <name type="scientific">Lentinus tigrinus ALCF2SS1-6</name>
    <dbReference type="NCBI Taxonomy" id="1328759"/>
    <lineage>
        <taxon>Eukaryota</taxon>
        <taxon>Fungi</taxon>
        <taxon>Dikarya</taxon>
        <taxon>Basidiomycota</taxon>
        <taxon>Agaricomycotina</taxon>
        <taxon>Agaricomycetes</taxon>
        <taxon>Polyporales</taxon>
        <taxon>Polyporaceae</taxon>
        <taxon>Lentinus</taxon>
    </lineage>
</organism>
<dbReference type="GO" id="GO:0000981">
    <property type="term" value="F:DNA-binding transcription factor activity, RNA polymerase II-specific"/>
    <property type="evidence" value="ECO:0007669"/>
    <property type="project" value="InterPro"/>
</dbReference>
<feature type="compositionally biased region" description="Low complexity" evidence="6">
    <location>
        <begin position="915"/>
        <end position="925"/>
    </location>
</feature>